<comment type="caution">
    <text evidence="4">The sequence shown here is derived from an EMBL/GenBank/DDBJ whole genome shotgun (WGS) entry which is preliminary data.</text>
</comment>
<feature type="compositionally biased region" description="Polar residues" evidence="2">
    <location>
        <begin position="155"/>
        <end position="177"/>
    </location>
</feature>
<evidence type="ECO:0000259" key="3">
    <source>
        <dbReference type="Pfam" id="PF00447"/>
    </source>
</evidence>
<keyword evidence="5" id="KW-1185">Reference proteome</keyword>
<evidence type="ECO:0000256" key="2">
    <source>
        <dbReference type="SAM" id="MobiDB-lite"/>
    </source>
</evidence>
<dbReference type="Pfam" id="PF00447">
    <property type="entry name" value="HSF_DNA-bind"/>
    <property type="match status" value="1"/>
</dbReference>
<dbReference type="GO" id="GO:0043565">
    <property type="term" value="F:sequence-specific DNA binding"/>
    <property type="evidence" value="ECO:0007669"/>
    <property type="project" value="InterPro"/>
</dbReference>
<dbReference type="AlphaFoldDB" id="A0A8H6WFA0"/>
<dbReference type="GeneID" id="59343395"/>
<feature type="region of interest" description="Disordered" evidence="2">
    <location>
        <begin position="146"/>
        <end position="203"/>
    </location>
</feature>
<feature type="region of interest" description="Disordered" evidence="2">
    <location>
        <begin position="102"/>
        <end position="134"/>
    </location>
</feature>
<accession>A0A8H6WFA0</accession>
<evidence type="ECO:0000256" key="1">
    <source>
        <dbReference type="ARBA" id="ARBA00023125"/>
    </source>
</evidence>
<dbReference type="Proteomes" id="UP000636479">
    <property type="component" value="Unassembled WGS sequence"/>
</dbReference>
<dbReference type="InterPro" id="IPR000232">
    <property type="entry name" value="HSF_DNA-bd"/>
</dbReference>
<keyword evidence="1" id="KW-0238">DNA-binding</keyword>
<feature type="compositionally biased region" description="Low complexity" evidence="2">
    <location>
        <begin position="123"/>
        <end position="134"/>
    </location>
</feature>
<dbReference type="EMBL" id="JACAZF010000003">
    <property type="protein sequence ID" value="KAF7310314.1"/>
    <property type="molecule type" value="Genomic_DNA"/>
</dbReference>
<dbReference type="RefSeq" id="XP_037223764.1">
    <property type="nucleotide sequence ID" value="XM_037360879.1"/>
</dbReference>
<sequence length="328" mass="36104">MSFMANVYQMLTVDDTHVRGLIAWGHTADDSARPAIVIPDPERFAVEVLRAGQHLARPILPASFARTLSAYGFSRRTRGVAEDWVHPTLRKTSTRADWLAVRPHPRTGNRKSGRRRVVAVQGSPSEPDLSSDSEWAASARFCSSRSSSSSEASEQMSTYSPGRQVQPTSQSSLTSSEPFDIPQPSPIDVLPSPPVRTDADADSTPPWLCSIPEFGFLPKLYQMARERDNAQTLVWTARGILVRDPAALSALLAATFGAVRGFFAKLRAHGFQMTPVSYVNTTGERRYVMLWNNPGLKREPSMPVENLWWTDAAWAAARATSGPARVDP</sequence>
<protein>
    <recommendedName>
        <fullName evidence="3">HSF-type DNA-binding domain-containing protein</fullName>
    </recommendedName>
</protein>
<feature type="domain" description="HSF-type DNA-binding" evidence="3">
    <location>
        <begin position="3"/>
        <end position="79"/>
    </location>
</feature>
<reference evidence="4" key="1">
    <citation type="submission" date="2020-05" db="EMBL/GenBank/DDBJ databases">
        <title>Mycena genomes resolve the evolution of fungal bioluminescence.</title>
        <authorList>
            <person name="Tsai I.J."/>
        </authorList>
    </citation>
    <scope>NUCLEOTIDE SEQUENCE</scope>
    <source>
        <strain evidence="4">171206Taipei</strain>
    </source>
</reference>
<feature type="compositionally biased region" description="Basic residues" evidence="2">
    <location>
        <begin position="103"/>
        <end position="117"/>
    </location>
</feature>
<evidence type="ECO:0000313" key="5">
    <source>
        <dbReference type="Proteomes" id="UP000636479"/>
    </source>
</evidence>
<name>A0A8H6WFA0_9AGAR</name>
<gene>
    <name evidence="4" type="ORF">MIND_00405500</name>
</gene>
<dbReference type="Gene3D" id="1.10.10.10">
    <property type="entry name" value="Winged helix-like DNA-binding domain superfamily/Winged helix DNA-binding domain"/>
    <property type="match status" value="1"/>
</dbReference>
<evidence type="ECO:0000313" key="4">
    <source>
        <dbReference type="EMBL" id="KAF7310314.1"/>
    </source>
</evidence>
<organism evidence="4 5">
    <name type="scientific">Mycena indigotica</name>
    <dbReference type="NCBI Taxonomy" id="2126181"/>
    <lineage>
        <taxon>Eukaryota</taxon>
        <taxon>Fungi</taxon>
        <taxon>Dikarya</taxon>
        <taxon>Basidiomycota</taxon>
        <taxon>Agaricomycotina</taxon>
        <taxon>Agaricomycetes</taxon>
        <taxon>Agaricomycetidae</taxon>
        <taxon>Agaricales</taxon>
        <taxon>Marasmiineae</taxon>
        <taxon>Mycenaceae</taxon>
        <taxon>Mycena</taxon>
    </lineage>
</organism>
<dbReference type="GO" id="GO:0003700">
    <property type="term" value="F:DNA-binding transcription factor activity"/>
    <property type="evidence" value="ECO:0007669"/>
    <property type="project" value="InterPro"/>
</dbReference>
<dbReference type="InterPro" id="IPR036388">
    <property type="entry name" value="WH-like_DNA-bd_sf"/>
</dbReference>
<proteinExistence type="predicted"/>